<dbReference type="RefSeq" id="WP_054619581.1">
    <property type="nucleotide sequence ID" value="NZ_CP022579.1"/>
</dbReference>
<dbReference type="AlphaFoldDB" id="A0A5C1EBN4"/>
<evidence type="ECO:0000313" key="2">
    <source>
        <dbReference type="EMBL" id="QEL66266.1"/>
    </source>
</evidence>
<keyword evidence="3" id="KW-1185">Reference proteome</keyword>
<organism evidence="2 3">
    <name type="scientific">Oryzomicrobium terrae</name>
    <dbReference type="NCBI Taxonomy" id="1735038"/>
    <lineage>
        <taxon>Bacteria</taxon>
        <taxon>Pseudomonadati</taxon>
        <taxon>Pseudomonadota</taxon>
        <taxon>Betaproteobacteria</taxon>
        <taxon>Rhodocyclales</taxon>
        <taxon>Rhodocyclaceae</taxon>
        <taxon>Oryzomicrobium</taxon>
    </lineage>
</organism>
<reference evidence="2 3" key="1">
    <citation type="submission" date="2017-07" db="EMBL/GenBank/DDBJ databases">
        <title>Complete genome sequence of Oryzomicrobium terrae TPP412.</title>
        <authorList>
            <person name="Chiu L.-W."/>
            <person name="Lo K.-J."/>
            <person name="Tsai Y.-M."/>
            <person name="Lin S.-S."/>
            <person name="Kuo C.-H."/>
            <person name="Liu C.-T."/>
        </authorList>
    </citation>
    <scope>NUCLEOTIDE SEQUENCE [LARGE SCALE GENOMIC DNA]</scope>
    <source>
        <strain evidence="2 3">TPP412</strain>
    </source>
</reference>
<evidence type="ECO:0000256" key="1">
    <source>
        <dbReference type="SAM" id="Phobius"/>
    </source>
</evidence>
<sequence length="76" mass="8036">MALQKPTLPQQKLFAKIRIAGGLFATVILGGSCISALANGTAFDGPLVVQAIVAAGAFTYTSYNLRQLAKLNQRQE</sequence>
<keyword evidence="1" id="KW-1133">Transmembrane helix</keyword>
<dbReference type="EMBL" id="CP022579">
    <property type="protein sequence ID" value="QEL66266.1"/>
    <property type="molecule type" value="Genomic_DNA"/>
</dbReference>
<protein>
    <recommendedName>
        <fullName evidence="4">Lipoprotein</fullName>
    </recommendedName>
</protein>
<keyword evidence="1" id="KW-0812">Transmembrane</keyword>
<accession>A0A5C1EBN4</accession>
<dbReference type="Proteomes" id="UP000323671">
    <property type="component" value="Chromosome"/>
</dbReference>
<feature type="transmembrane region" description="Helical" evidence="1">
    <location>
        <begin position="47"/>
        <end position="65"/>
    </location>
</feature>
<proteinExistence type="predicted"/>
<evidence type="ECO:0000313" key="3">
    <source>
        <dbReference type="Proteomes" id="UP000323671"/>
    </source>
</evidence>
<evidence type="ECO:0008006" key="4">
    <source>
        <dbReference type="Google" id="ProtNLM"/>
    </source>
</evidence>
<gene>
    <name evidence="2" type="ORF">OTERR_27900</name>
</gene>
<dbReference type="PROSITE" id="PS51257">
    <property type="entry name" value="PROKAR_LIPOPROTEIN"/>
    <property type="match status" value="1"/>
</dbReference>
<dbReference type="KEGG" id="otr:OTERR_27900"/>
<keyword evidence="1" id="KW-0472">Membrane</keyword>
<feature type="transmembrane region" description="Helical" evidence="1">
    <location>
        <begin position="21"/>
        <end position="41"/>
    </location>
</feature>
<name>A0A5C1EBN4_9RHOO</name>